<evidence type="ECO:0000256" key="9">
    <source>
        <dbReference type="SAM" id="MobiDB-lite"/>
    </source>
</evidence>
<dbReference type="GO" id="GO:0044666">
    <property type="term" value="C:MLL3/4 complex"/>
    <property type="evidence" value="ECO:0007669"/>
    <property type="project" value="TreeGrafter"/>
</dbReference>
<evidence type="ECO:0000256" key="10">
    <source>
        <dbReference type="SAM" id="SignalP"/>
    </source>
</evidence>
<feature type="signal peptide" evidence="10">
    <location>
        <begin position="1"/>
        <end position="17"/>
    </location>
</feature>
<evidence type="ECO:0000256" key="3">
    <source>
        <dbReference type="ARBA" id="ARBA00022737"/>
    </source>
</evidence>
<proteinExistence type="predicted"/>
<accession>A0A2M4C5I1</accession>
<keyword evidence="3" id="KW-0677">Repeat</keyword>
<keyword evidence="6" id="KW-0805">Transcription regulation</keyword>
<evidence type="ECO:0000256" key="5">
    <source>
        <dbReference type="ARBA" id="ARBA00022833"/>
    </source>
</evidence>
<dbReference type="GO" id="GO:0045944">
    <property type="term" value="P:positive regulation of transcription by RNA polymerase II"/>
    <property type="evidence" value="ECO:0007669"/>
    <property type="project" value="TreeGrafter"/>
</dbReference>
<dbReference type="GO" id="GO:0042800">
    <property type="term" value="F:histone H3K4 methyltransferase activity"/>
    <property type="evidence" value="ECO:0007669"/>
    <property type="project" value="TreeGrafter"/>
</dbReference>
<feature type="compositionally biased region" description="Basic residues" evidence="9">
    <location>
        <begin position="149"/>
        <end position="160"/>
    </location>
</feature>
<protein>
    <submittedName>
        <fullName evidence="11">Putative histone-lysine n-methyltransferase 2c</fullName>
    </submittedName>
</protein>
<keyword evidence="11" id="KW-0808">Transferase</keyword>
<sequence>MVLVRWVSVALLRGTGGMMGTQQTSQSLVSLCGRCGGVMHSVLQQKIGAGGNTGAPLSSVPVATAGGVSSVIAPPPVVDPTSPSTNRTIPLFQANLQPQPPQPPETIVTEQDRMLQVNYENWLQQQNTVLTNQLKYYETEIVKLRKVKKQLNTKQRQQRKHGNELAEGDAKELQKTTADHTVIQKQLENARRQQRQHSVILQDYKAKHPSAAAKMLGGTGPPTPRLVLCLSIVTFLLMPANVALA</sequence>
<keyword evidence="2" id="KW-0479">Metal-binding</keyword>
<dbReference type="GO" id="GO:0003713">
    <property type="term" value="F:transcription coactivator activity"/>
    <property type="evidence" value="ECO:0007669"/>
    <property type="project" value="TreeGrafter"/>
</dbReference>
<reference evidence="11" key="1">
    <citation type="submission" date="2018-01" db="EMBL/GenBank/DDBJ databases">
        <title>An insight into the sialome of Amazonian anophelines.</title>
        <authorList>
            <person name="Ribeiro J.M."/>
            <person name="Scarpassa V."/>
            <person name="Calvo E."/>
        </authorList>
    </citation>
    <scope>NUCLEOTIDE SEQUENCE</scope>
    <source>
        <tissue evidence="11">Salivary glands</tissue>
    </source>
</reference>
<feature type="region of interest" description="Disordered" evidence="9">
    <location>
        <begin position="149"/>
        <end position="175"/>
    </location>
</feature>
<dbReference type="GO" id="GO:0032259">
    <property type="term" value="P:methylation"/>
    <property type="evidence" value="ECO:0007669"/>
    <property type="project" value="UniProtKB-KW"/>
</dbReference>
<evidence type="ECO:0000313" key="11">
    <source>
        <dbReference type="EMBL" id="MBW60616.1"/>
    </source>
</evidence>
<organism evidence="11">
    <name type="scientific">Anopheles marajoara</name>
    <dbReference type="NCBI Taxonomy" id="58244"/>
    <lineage>
        <taxon>Eukaryota</taxon>
        <taxon>Metazoa</taxon>
        <taxon>Ecdysozoa</taxon>
        <taxon>Arthropoda</taxon>
        <taxon>Hexapoda</taxon>
        <taxon>Insecta</taxon>
        <taxon>Pterygota</taxon>
        <taxon>Neoptera</taxon>
        <taxon>Endopterygota</taxon>
        <taxon>Diptera</taxon>
        <taxon>Nematocera</taxon>
        <taxon>Culicoidea</taxon>
        <taxon>Culicidae</taxon>
        <taxon>Anophelinae</taxon>
        <taxon>Anopheles</taxon>
    </lineage>
</organism>
<keyword evidence="7" id="KW-0804">Transcription</keyword>
<dbReference type="PANTHER" id="PTHR45888:SF6">
    <property type="entry name" value="HL01030P-RELATED"/>
    <property type="match status" value="1"/>
</dbReference>
<feature type="compositionally biased region" description="Basic and acidic residues" evidence="9">
    <location>
        <begin position="161"/>
        <end position="175"/>
    </location>
</feature>
<comment type="subcellular location">
    <subcellularLocation>
        <location evidence="1">Nucleus</location>
    </subcellularLocation>
</comment>
<keyword evidence="10" id="KW-0732">Signal</keyword>
<evidence type="ECO:0000256" key="2">
    <source>
        <dbReference type="ARBA" id="ARBA00022723"/>
    </source>
</evidence>
<evidence type="ECO:0000256" key="7">
    <source>
        <dbReference type="ARBA" id="ARBA00023163"/>
    </source>
</evidence>
<dbReference type="EMBL" id="GGFJ01011475">
    <property type="protein sequence ID" value="MBW60616.1"/>
    <property type="molecule type" value="Transcribed_RNA"/>
</dbReference>
<name>A0A2M4C5I1_9DIPT</name>
<keyword evidence="4" id="KW-0863">Zinc-finger</keyword>
<evidence type="ECO:0000256" key="8">
    <source>
        <dbReference type="ARBA" id="ARBA00023242"/>
    </source>
</evidence>
<dbReference type="PANTHER" id="PTHR45888">
    <property type="entry name" value="HL01030P-RELATED"/>
    <property type="match status" value="1"/>
</dbReference>
<keyword evidence="11" id="KW-0489">Methyltransferase</keyword>
<feature type="chain" id="PRO_5014882582" evidence="10">
    <location>
        <begin position="18"/>
        <end position="245"/>
    </location>
</feature>
<evidence type="ECO:0000256" key="1">
    <source>
        <dbReference type="ARBA" id="ARBA00004123"/>
    </source>
</evidence>
<evidence type="ECO:0000256" key="4">
    <source>
        <dbReference type="ARBA" id="ARBA00022771"/>
    </source>
</evidence>
<keyword evidence="8" id="KW-0539">Nucleus</keyword>
<evidence type="ECO:0000256" key="6">
    <source>
        <dbReference type="ARBA" id="ARBA00023015"/>
    </source>
</evidence>
<keyword evidence="5" id="KW-0862">Zinc</keyword>
<dbReference type="GO" id="GO:0008270">
    <property type="term" value="F:zinc ion binding"/>
    <property type="evidence" value="ECO:0007669"/>
    <property type="project" value="UniProtKB-KW"/>
</dbReference>
<dbReference type="AlphaFoldDB" id="A0A2M4C5I1"/>